<dbReference type="AlphaFoldDB" id="A0AAD7EBT7"/>
<keyword evidence="2" id="KW-1185">Reference proteome</keyword>
<dbReference type="Proteomes" id="UP001218218">
    <property type="component" value="Unassembled WGS sequence"/>
</dbReference>
<feature type="non-terminal residue" evidence="1">
    <location>
        <position position="129"/>
    </location>
</feature>
<name>A0AAD7EBT7_9AGAR</name>
<feature type="non-terminal residue" evidence="1">
    <location>
        <position position="1"/>
    </location>
</feature>
<gene>
    <name evidence="1" type="ORF">DFH08DRAFT_629885</name>
</gene>
<proteinExistence type="predicted"/>
<reference evidence="1" key="1">
    <citation type="submission" date="2023-03" db="EMBL/GenBank/DDBJ databases">
        <title>Massive genome expansion in bonnet fungi (Mycena s.s.) driven by repeated elements and novel gene families across ecological guilds.</title>
        <authorList>
            <consortium name="Lawrence Berkeley National Laboratory"/>
            <person name="Harder C.B."/>
            <person name="Miyauchi S."/>
            <person name="Viragh M."/>
            <person name="Kuo A."/>
            <person name="Thoen E."/>
            <person name="Andreopoulos B."/>
            <person name="Lu D."/>
            <person name="Skrede I."/>
            <person name="Drula E."/>
            <person name="Henrissat B."/>
            <person name="Morin E."/>
            <person name="Kohler A."/>
            <person name="Barry K."/>
            <person name="LaButti K."/>
            <person name="Morin E."/>
            <person name="Salamov A."/>
            <person name="Lipzen A."/>
            <person name="Mereny Z."/>
            <person name="Hegedus B."/>
            <person name="Baldrian P."/>
            <person name="Stursova M."/>
            <person name="Weitz H."/>
            <person name="Taylor A."/>
            <person name="Grigoriev I.V."/>
            <person name="Nagy L.G."/>
            <person name="Martin F."/>
            <person name="Kauserud H."/>
        </authorList>
    </citation>
    <scope>NUCLEOTIDE SEQUENCE</scope>
    <source>
        <strain evidence="1">CBHHK002</strain>
    </source>
</reference>
<sequence length="129" mass="14496">PEGCPHCVIKSPPICCELCTPAYFESFSIVDLTKPPPIPHKSRIAVYMANTQDMNLSNVLHKFRQAATIKKFSHAVLKNSGPDVVMSNEMLQHIVDCVHFHKIELREQLEKETHWAGAAEFGDEVITLV</sequence>
<comment type="caution">
    <text evidence="1">The sequence shown here is derived from an EMBL/GenBank/DDBJ whole genome shotgun (WGS) entry which is preliminary data.</text>
</comment>
<accession>A0AAD7EBT7</accession>
<evidence type="ECO:0000313" key="2">
    <source>
        <dbReference type="Proteomes" id="UP001218218"/>
    </source>
</evidence>
<protein>
    <submittedName>
        <fullName evidence="1">Uncharacterized protein</fullName>
    </submittedName>
</protein>
<organism evidence="1 2">
    <name type="scientific">Mycena albidolilacea</name>
    <dbReference type="NCBI Taxonomy" id="1033008"/>
    <lineage>
        <taxon>Eukaryota</taxon>
        <taxon>Fungi</taxon>
        <taxon>Dikarya</taxon>
        <taxon>Basidiomycota</taxon>
        <taxon>Agaricomycotina</taxon>
        <taxon>Agaricomycetes</taxon>
        <taxon>Agaricomycetidae</taxon>
        <taxon>Agaricales</taxon>
        <taxon>Marasmiineae</taxon>
        <taxon>Mycenaceae</taxon>
        <taxon>Mycena</taxon>
    </lineage>
</organism>
<evidence type="ECO:0000313" key="1">
    <source>
        <dbReference type="EMBL" id="KAJ7308702.1"/>
    </source>
</evidence>
<dbReference type="EMBL" id="JARIHO010000084">
    <property type="protein sequence ID" value="KAJ7308702.1"/>
    <property type="molecule type" value="Genomic_DNA"/>
</dbReference>